<feature type="domain" description="DUF6680" evidence="1">
    <location>
        <begin position="5"/>
        <end position="183"/>
    </location>
</feature>
<evidence type="ECO:0000313" key="5">
    <source>
        <dbReference type="Proteomes" id="UP001271725"/>
    </source>
</evidence>
<comment type="caution">
    <text evidence="3">The sequence shown here is derived from an EMBL/GenBank/DDBJ whole genome shotgun (WGS) entry which is preliminary data.</text>
</comment>
<evidence type="ECO:0000259" key="1">
    <source>
        <dbReference type="Pfam" id="PF20385"/>
    </source>
</evidence>
<dbReference type="EMBL" id="JAWPAZ010000006">
    <property type="protein sequence ID" value="MDW2635421.1"/>
    <property type="molecule type" value="Genomic_DNA"/>
</dbReference>
<proteinExistence type="predicted"/>
<reference evidence="3" key="2">
    <citation type="submission" date="2023-11" db="EMBL/GenBank/DDBJ databases">
        <title>Detection of rare carbapenemases in Enterobacterales - comparison of two colorimetric and two CIM-based carbapenemase assays.</title>
        <authorList>
            <person name="Schaffarczyk L."/>
            <person name="Noster J."/>
            <person name="Stelzer Y."/>
            <person name="Sattler J."/>
            <person name="Gatermann S."/>
            <person name="Hamprecht A."/>
        </authorList>
    </citation>
    <scope>NUCLEOTIDE SEQUENCE</scope>
    <source>
        <strain evidence="3">CIM-Carb-133</strain>
    </source>
</reference>
<protein>
    <submittedName>
        <fullName evidence="3">DUF6680 family protein</fullName>
    </submittedName>
</protein>
<dbReference type="RefSeq" id="WP_060682980.1">
    <property type="nucleotide sequence ID" value="NZ_CBCSJM010000009.1"/>
</dbReference>
<dbReference type="Proteomes" id="UP001271725">
    <property type="component" value="Unassembled WGS sequence"/>
</dbReference>
<evidence type="ECO:0000313" key="4">
    <source>
        <dbReference type="Proteomes" id="UP001269984"/>
    </source>
</evidence>
<dbReference type="EMBL" id="JAXABJ010000004">
    <property type="protein sequence ID" value="MDX7147863.1"/>
    <property type="molecule type" value="Genomic_DNA"/>
</dbReference>
<accession>A0AAW9EMW0</accession>
<dbReference type="AlphaFoldDB" id="A0AAW9EMW0"/>
<evidence type="ECO:0000313" key="2">
    <source>
        <dbReference type="EMBL" id="MDW2635421.1"/>
    </source>
</evidence>
<reference evidence="2 4" key="1">
    <citation type="submission" date="2023-10" db="EMBL/GenBank/DDBJ databases">
        <title>Fecal carriage and genetic characteristics of carbapenem-resistant Enterobacterales among healthy adults from four provinces of China.</title>
        <authorList>
            <person name="Li Y."/>
            <person name="Zhang R."/>
        </authorList>
    </citation>
    <scope>NUCLEOTIDE SEQUENCE [LARGE SCALE GENOMIC DNA]</scope>
    <source>
        <strain evidence="2 4">HN-71</strain>
    </source>
</reference>
<sequence length="188" mass="21187">MSTALTIMAIAATVISPLLAIQTQKFIERYSQKKSLKIDIFKQLMATRSQNSRLSNEHVRALNMIDLAFYGKIKRGRTKRSDSESKVLSSWKLYFAHLNTSYPDNDNASGTIWNQTSNNLFLDLLSEIAKDIGYDFERVQLQTAIYSPMAHGAIENDKLKIRQGLAAIFSGENALKMEIINIPARQGN</sequence>
<organism evidence="3 5">
    <name type="scientific">Citrobacter portucalensis</name>
    <dbReference type="NCBI Taxonomy" id="1639133"/>
    <lineage>
        <taxon>Bacteria</taxon>
        <taxon>Pseudomonadati</taxon>
        <taxon>Pseudomonadota</taxon>
        <taxon>Gammaproteobacteria</taxon>
        <taxon>Enterobacterales</taxon>
        <taxon>Enterobacteriaceae</taxon>
        <taxon>Citrobacter</taxon>
        <taxon>Citrobacter freundii complex</taxon>
    </lineage>
</organism>
<name>A0AAW9EMW0_9ENTR</name>
<gene>
    <name evidence="2" type="ORF">RYZ90_16365</name>
    <name evidence="3" type="ORF">SJ265_08710</name>
</gene>
<dbReference type="Pfam" id="PF20385">
    <property type="entry name" value="DUF6680"/>
    <property type="match status" value="1"/>
</dbReference>
<dbReference type="Proteomes" id="UP001269984">
    <property type="component" value="Unassembled WGS sequence"/>
</dbReference>
<dbReference type="InterPro" id="IPR046502">
    <property type="entry name" value="DUF6680"/>
</dbReference>
<evidence type="ECO:0000313" key="3">
    <source>
        <dbReference type="EMBL" id="MDX7147863.1"/>
    </source>
</evidence>